<evidence type="ECO:0000313" key="3">
    <source>
        <dbReference type="Proteomes" id="UP000324705"/>
    </source>
</evidence>
<evidence type="ECO:0000256" key="1">
    <source>
        <dbReference type="SAM" id="MobiDB-lite"/>
    </source>
</evidence>
<protein>
    <submittedName>
        <fullName evidence="2">Uncharacterized protein</fullName>
    </submittedName>
</protein>
<dbReference type="GO" id="GO:0003676">
    <property type="term" value="F:nucleic acid binding"/>
    <property type="evidence" value="ECO:0007669"/>
    <property type="project" value="InterPro"/>
</dbReference>
<organism evidence="2 3">
    <name type="scientific">Triticum turgidum subsp. durum</name>
    <name type="common">Durum wheat</name>
    <name type="synonym">Triticum durum</name>
    <dbReference type="NCBI Taxonomy" id="4567"/>
    <lineage>
        <taxon>Eukaryota</taxon>
        <taxon>Viridiplantae</taxon>
        <taxon>Streptophyta</taxon>
        <taxon>Embryophyta</taxon>
        <taxon>Tracheophyta</taxon>
        <taxon>Spermatophyta</taxon>
        <taxon>Magnoliopsida</taxon>
        <taxon>Liliopsida</taxon>
        <taxon>Poales</taxon>
        <taxon>Poaceae</taxon>
        <taxon>BOP clade</taxon>
        <taxon>Pooideae</taxon>
        <taxon>Triticodae</taxon>
        <taxon>Triticeae</taxon>
        <taxon>Triticinae</taxon>
        <taxon>Triticum</taxon>
    </lineage>
</organism>
<dbReference type="AlphaFoldDB" id="A0A9R0X174"/>
<evidence type="ECO:0000313" key="2">
    <source>
        <dbReference type="EMBL" id="VAI28054.1"/>
    </source>
</evidence>
<accession>A0A9R0X174</accession>
<dbReference type="EMBL" id="LT934120">
    <property type="protein sequence ID" value="VAI28054.1"/>
    <property type="molecule type" value="Genomic_DNA"/>
</dbReference>
<feature type="compositionally biased region" description="Basic and acidic residues" evidence="1">
    <location>
        <begin position="12"/>
        <end position="22"/>
    </location>
</feature>
<dbReference type="Gene3D" id="3.30.420.10">
    <property type="entry name" value="Ribonuclease H-like superfamily/Ribonuclease H"/>
    <property type="match status" value="1"/>
</dbReference>
<sequence length="143" mass="16167">MAEEPSTKHHHGETTDKSCNLDDVHVPGENHAYTRTLEGVELHGNETLEIIRTSKPDKADEMTTMLWRKAGGSHRKIVGLGLCVEELFLVYQITVAMKCPKRLNEMLKHEKLFTFAGFSIEGDKEKMKMSGLPTINPNKYVDI</sequence>
<name>A0A9R0X174_TRITD</name>
<dbReference type="Gramene" id="TRITD5Bv1G035730.1">
    <property type="protein sequence ID" value="TRITD5Bv1G035730.1"/>
    <property type="gene ID" value="TRITD5Bv1G035730"/>
</dbReference>
<dbReference type="Proteomes" id="UP000324705">
    <property type="component" value="Chromosome 5B"/>
</dbReference>
<feature type="region of interest" description="Disordered" evidence="1">
    <location>
        <begin position="1"/>
        <end position="22"/>
    </location>
</feature>
<keyword evidence="3" id="KW-1185">Reference proteome</keyword>
<gene>
    <name evidence="2" type="ORF">TRITD_5Bv1G035730</name>
</gene>
<proteinExistence type="predicted"/>
<reference evidence="2 3" key="1">
    <citation type="submission" date="2017-09" db="EMBL/GenBank/DDBJ databases">
        <authorList>
            <consortium name="International Durum Wheat Genome Sequencing Consortium (IDWGSC)"/>
            <person name="Milanesi L."/>
        </authorList>
    </citation>
    <scope>NUCLEOTIDE SEQUENCE [LARGE SCALE GENOMIC DNA]</scope>
    <source>
        <strain evidence="3">cv. Svevo</strain>
    </source>
</reference>
<dbReference type="InterPro" id="IPR036397">
    <property type="entry name" value="RNaseH_sf"/>
</dbReference>